<feature type="region of interest" description="Disordered" evidence="1">
    <location>
        <begin position="1"/>
        <end position="59"/>
    </location>
</feature>
<dbReference type="KEGG" id="hir:HETIRDRAFT_320971"/>
<dbReference type="EMBL" id="KI925459">
    <property type="protein sequence ID" value="ETW80354.1"/>
    <property type="molecule type" value="Genomic_DNA"/>
</dbReference>
<feature type="compositionally biased region" description="Basic residues" evidence="1">
    <location>
        <begin position="645"/>
        <end position="657"/>
    </location>
</feature>
<dbReference type="HOGENOM" id="CLU_315938_0_0_1"/>
<evidence type="ECO:0000256" key="1">
    <source>
        <dbReference type="SAM" id="MobiDB-lite"/>
    </source>
</evidence>
<feature type="compositionally biased region" description="Polar residues" evidence="1">
    <location>
        <begin position="728"/>
        <end position="747"/>
    </location>
</feature>
<reference evidence="2 3" key="1">
    <citation type="journal article" date="2012" name="New Phytol.">
        <title>Insight into trade-off between wood decay and parasitism from the genome of a fungal forest pathogen.</title>
        <authorList>
            <person name="Olson A."/>
            <person name="Aerts A."/>
            <person name="Asiegbu F."/>
            <person name="Belbahri L."/>
            <person name="Bouzid O."/>
            <person name="Broberg A."/>
            <person name="Canback B."/>
            <person name="Coutinho P.M."/>
            <person name="Cullen D."/>
            <person name="Dalman K."/>
            <person name="Deflorio G."/>
            <person name="van Diepen L.T."/>
            <person name="Dunand C."/>
            <person name="Duplessis S."/>
            <person name="Durling M."/>
            <person name="Gonthier P."/>
            <person name="Grimwood J."/>
            <person name="Fossdal C.G."/>
            <person name="Hansson D."/>
            <person name="Henrissat B."/>
            <person name="Hietala A."/>
            <person name="Himmelstrand K."/>
            <person name="Hoffmeister D."/>
            <person name="Hogberg N."/>
            <person name="James T.Y."/>
            <person name="Karlsson M."/>
            <person name="Kohler A."/>
            <person name="Kues U."/>
            <person name="Lee Y.H."/>
            <person name="Lin Y.C."/>
            <person name="Lind M."/>
            <person name="Lindquist E."/>
            <person name="Lombard V."/>
            <person name="Lucas S."/>
            <person name="Lunden K."/>
            <person name="Morin E."/>
            <person name="Murat C."/>
            <person name="Park J."/>
            <person name="Raffaello T."/>
            <person name="Rouze P."/>
            <person name="Salamov A."/>
            <person name="Schmutz J."/>
            <person name="Solheim H."/>
            <person name="Stahlberg J."/>
            <person name="Velez H."/>
            <person name="de Vries R.P."/>
            <person name="Wiebenga A."/>
            <person name="Woodward S."/>
            <person name="Yakovlev I."/>
            <person name="Garbelotto M."/>
            <person name="Martin F."/>
            <person name="Grigoriev I.V."/>
            <person name="Stenlid J."/>
        </authorList>
    </citation>
    <scope>NUCLEOTIDE SEQUENCE [LARGE SCALE GENOMIC DNA]</scope>
    <source>
        <strain evidence="2 3">TC 32-1</strain>
    </source>
</reference>
<feature type="compositionally biased region" description="Low complexity" evidence="1">
    <location>
        <begin position="314"/>
        <end position="328"/>
    </location>
</feature>
<dbReference type="eggNOG" id="ENOG502SSNS">
    <property type="taxonomic scope" value="Eukaryota"/>
</dbReference>
<organism evidence="2 3">
    <name type="scientific">Heterobasidion irregulare (strain TC 32-1)</name>
    <dbReference type="NCBI Taxonomy" id="747525"/>
    <lineage>
        <taxon>Eukaryota</taxon>
        <taxon>Fungi</taxon>
        <taxon>Dikarya</taxon>
        <taxon>Basidiomycota</taxon>
        <taxon>Agaricomycotina</taxon>
        <taxon>Agaricomycetes</taxon>
        <taxon>Russulales</taxon>
        <taxon>Bondarzewiaceae</taxon>
        <taxon>Heterobasidion</taxon>
        <taxon>Heterobasidion annosum species complex</taxon>
    </lineage>
</organism>
<dbReference type="GeneID" id="20670711"/>
<feature type="compositionally biased region" description="Acidic residues" evidence="1">
    <location>
        <begin position="17"/>
        <end position="31"/>
    </location>
</feature>
<feature type="compositionally biased region" description="Basic and acidic residues" evidence="1">
    <location>
        <begin position="348"/>
        <end position="373"/>
    </location>
</feature>
<sequence>MKDQWGTPEDCLSPAASDDEIITSAPAEDDSNTPARPLSNAAAPESVPDTNPFLRKPSLNWRAPSFSAYATQPTTLLSAPTSIPFVPTVHAHTSNSSASTTPAPTPAPVPMPTSVPPHHPVPLPTSTPPVPLPLSKSVPMHQPISLPTFTPPVEQRTQESTPEKPQKSKKKEKEKLKDQNKWRVKGYVNEPQLSAQNGATMSGLKGAGPYNSLYRAQTGTSAPFVPPPVKVKKTPSHSKQPVASSSRTQSINMDFADQYGANLPSPSSNKASDPSKHTRSEYESRSYDSLTSSAPSPTPISASTRSRAGSAHLQGQTTPTTSQSSSSQEYKHEGEFNPPPPPLPKSNRGQEREHRNSRQKSAHVDRMDFKQDDSTQCSIQTPSSSFSASTPTSHYEPLSSPARVPSPSRSARTRHSTAGTPSAPKFRMVTVLIDDRRSGIDELAEIKVPLKPADDAEGGYWADAGDVCEKLQTGPSRIDGPAKVYAMRGKYRQTFLRISADNVETSQSANLRVANDKTLAVFVEGVCIRIRILVVFSTIDLTAGGAQLAVPQSAVSVDSRAPTLRSVSIPSTDIQMSPPSPVSVTHGFRHSHPLTPFSTSGMSTHGSPRRSESRTSNKRKRASSRESRDIYDTPAQSPAYPPSPRPHHSQSSKHTHHERYSPGDEVEEIFTSSLPNDVPPKKPKRERSHMSVDLSRAEESTRRSQTPHQQVDGRAQALVEEHGHHRASSVTVTPNTSMSRIESVTPASSPKKSKSKRKSRSRSITIDAPPGFPSPPNTDHVVSEYMRKVVEQQEGWDEFNTMMEQKMSHAESIKQYWFVQSIMDKFVGGWTPMDLGEYQGQQIKLEHVAAAMDISVEWYQHCRLTLELLIKYGKGGTRYEDERVMASAADQTPVVPDGSFAMDLIDLLCAVDTEWKRNTQSSGS</sequence>
<dbReference type="OrthoDB" id="3215534at2759"/>
<protein>
    <submittedName>
        <fullName evidence="2">Uncharacterized protein</fullName>
    </submittedName>
</protein>
<accession>W4K3P8</accession>
<feature type="compositionally biased region" description="Polar residues" evidence="1">
    <location>
        <begin position="596"/>
        <end position="606"/>
    </location>
</feature>
<dbReference type="Proteomes" id="UP000030671">
    <property type="component" value="Unassembled WGS sequence"/>
</dbReference>
<feature type="compositionally biased region" description="Basic and acidic residues" evidence="1">
    <location>
        <begin position="273"/>
        <end position="286"/>
    </location>
</feature>
<name>W4K3P8_HETIT</name>
<feature type="compositionally biased region" description="Basic residues" evidence="1">
    <location>
        <begin position="751"/>
        <end position="761"/>
    </location>
</feature>
<feature type="compositionally biased region" description="Polar residues" evidence="1">
    <location>
        <begin position="191"/>
        <end position="200"/>
    </location>
</feature>
<feature type="compositionally biased region" description="Polar residues" evidence="1">
    <location>
        <begin position="237"/>
        <end position="252"/>
    </location>
</feature>
<feature type="compositionally biased region" description="Low complexity" evidence="1">
    <location>
        <begin position="381"/>
        <end position="410"/>
    </location>
</feature>
<feature type="compositionally biased region" description="Polar residues" evidence="1">
    <location>
        <begin position="568"/>
        <end position="577"/>
    </location>
</feature>
<feature type="region of interest" description="Disordered" evidence="1">
    <location>
        <begin position="88"/>
        <end position="423"/>
    </location>
</feature>
<proteinExistence type="predicted"/>
<keyword evidence="3" id="KW-1185">Reference proteome</keyword>
<dbReference type="InParanoid" id="W4K3P8"/>
<dbReference type="RefSeq" id="XP_009547115.1">
    <property type="nucleotide sequence ID" value="XM_009548820.1"/>
</dbReference>
<evidence type="ECO:0000313" key="2">
    <source>
        <dbReference type="EMBL" id="ETW80354.1"/>
    </source>
</evidence>
<feature type="region of interest" description="Disordered" evidence="1">
    <location>
        <begin position="568"/>
        <end position="778"/>
    </location>
</feature>
<dbReference type="AlphaFoldDB" id="W4K3P8"/>
<feature type="compositionally biased region" description="Basic and acidic residues" evidence="1">
    <location>
        <begin position="161"/>
        <end position="181"/>
    </location>
</feature>
<feature type="compositionally biased region" description="Low complexity" evidence="1">
    <location>
        <begin position="289"/>
        <end position="307"/>
    </location>
</feature>
<feature type="compositionally biased region" description="Low complexity" evidence="1">
    <location>
        <begin position="88"/>
        <end position="102"/>
    </location>
</feature>
<evidence type="ECO:0000313" key="3">
    <source>
        <dbReference type="Proteomes" id="UP000030671"/>
    </source>
</evidence>
<gene>
    <name evidence="2" type="ORF">HETIRDRAFT_320971</name>
</gene>
<feature type="compositionally biased region" description="Pro residues" evidence="1">
    <location>
        <begin position="103"/>
        <end position="132"/>
    </location>
</feature>